<reference evidence="2 3" key="1">
    <citation type="submission" date="2023-07" db="EMBL/GenBank/DDBJ databases">
        <title>Sorghum-associated microbial communities from plants grown in Nebraska, USA.</title>
        <authorList>
            <person name="Schachtman D."/>
        </authorList>
    </citation>
    <scope>NUCLEOTIDE SEQUENCE [LARGE SCALE GENOMIC DNA]</scope>
    <source>
        <strain evidence="2 3">BE57</strain>
    </source>
</reference>
<dbReference type="InterPro" id="IPR024311">
    <property type="entry name" value="Lipocalin-like"/>
</dbReference>
<name>A0ABU1QZZ5_9BACT</name>
<evidence type="ECO:0000313" key="3">
    <source>
        <dbReference type="Proteomes" id="UP001264980"/>
    </source>
</evidence>
<evidence type="ECO:0000259" key="1">
    <source>
        <dbReference type="Pfam" id="PF13648"/>
    </source>
</evidence>
<protein>
    <recommendedName>
        <fullName evidence="1">Lipocalin-like domain-containing protein</fullName>
    </recommendedName>
</protein>
<evidence type="ECO:0000313" key="2">
    <source>
        <dbReference type="EMBL" id="MDR6806727.1"/>
    </source>
</evidence>
<dbReference type="RefSeq" id="WP_309985943.1">
    <property type="nucleotide sequence ID" value="NZ_JAVDTI010000003.1"/>
</dbReference>
<gene>
    <name evidence="2" type="ORF">J2W84_003775</name>
</gene>
<dbReference type="Proteomes" id="UP001264980">
    <property type="component" value="Unassembled WGS sequence"/>
</dbReference>
<proteinExistence type="predicted"/>
<feature type="domain" description="Lipocalin-like" evidence="1">
    <location>
        <begin position="44"/>
        <end position="143"/>
    </location>
</feature>
<dbReference type="Pfam" id="PF13648">
    <property type="entry name" value="Lipocalin_4"/>
    <property type="match status" value="1"/>
</dbReference>
<sequence length="159" mass="17639">METFTQKHLIKPCILLGLIALMCVGCKSDDKKDDQPTPNDNAFIAGNWKLKAHITHKKINDKVSDLDDTAGLFITTPCLKGTTFVFQADGIFKFSDNCDWGTAGFYTNAPFTLSADHTTLYITDKDKTINKFRMEYSGNTMTIINGDDISSSNAVLEKI</sequence>
<accession>A0ABU1QZZ5</accession>
<dbReference type="EMBL" id="JAVDTI010000003">
    <property type="protein sequence ID" value="MDR6806727.1"/>
    <property type="molecule type" value="Genomic_DNA"/>
</dbReference>
<keyword evidence="3" id="KW-1185">Reference proteome</keyword>
<organism evidence="2 3">
    <name type="scientific">Dyadobacter fermentans</name>
    <dbReference type="NCBI Taxonomy" id="94254"/>
    <lineage>
        <taxon>Bacteria</taxon>
        <taxon>Pseudomonadati</taxon>
        <taxon>Bacteroidota</taxon>
        <taxon>Cytophagia</taxon>
        <taxon>Cytophagales</taxon>
        <taxon>Spirosomataceae</taxon>
        <taxon>Dyadobacter</taxon>
    </lineage>
</organism>
<comment type="caution">
    <text evidence="2">The sequence shown here is derived from an EMBL/GenBank/DDBJ whole genome shotgun (WGS) entry which is preliminary data.</text>
</comment>